<organism evidence="3 4">
    <name type="scientific">Protea cynaroides</name>
    <dbReference type="NCBI Taxonomy" id="273540"/>
    <lineage>
        <taxon>Eukaryota</taxon>
        <taxon>Viridiplantae</taxon>
        <taxon>Streptophyta</taxon>
        <taxon>Embryophyta</taxon>
        <taxon>Tracheophyta</taxon>
        <taxon>Spermatophyta</taxon>
        <taxon>Magnoliopsida</taxon>
        <taxon>Proteales</taxon>
        <taxon>Proteaceae</taxon>
        <taxon>Protea</taxon>
    </lineage>
</organism>
<comment type="caution">
    <text evidence="3">The sequence shown here is derived from an EMBL/GenBank/DDBJ whole genome shotgun (WGS) entry which is preliminary data.</text>
</comment>
<protein>
    <submittedName>
        <fullName evidence="3">Uncharacterized protein</fullName>
    </submittedName>
</protein>
<evidence type="ECO:0000313" key="4">
    <source>
        <dbReference type="Proteomes" id="UP001141806"/>
    </source>
</evidence>
<evidence type="ECO:0000256" key="2">
    <source>
        <dbReference type="SAM" id="Phobius"/>
    </source>
</evidence>
<evidence type="ECO:0000313" key="3">
    <source>
        <dbReference type="EMBL" id="KAJ4952084.1"/>
    </source>
</evidence>
<feature type="compositionally biased region" description="Basic and acidic residues" evidence="1">
    <location>
        <begin position="1"/>
        <end position="16"/>
    </location>
</feature>
<reference evidence="3" key="1">
    <citation type="journal article" date="2023" name="Plant J.">
        <title>The genome of the king protea, Protea cynaroides.</title>
        <authorList>
            <person name="Chang J."/>
            <person name="Duong T.A."/>
            <person name="Schoeman C."/>
            <person name="Ma X."/>
            <person name="Roodt D."/>
            <person name="Barker N."/>
            <person name="Li Z."/>
            <person name="Van de Peer Y."/>
            <person name="Mizrachi E."/>
        </authorList>
    </citation>
    <scope>NUCLEOTIDE SEQUENCE</scope>
    <source>
        <tissue evidence="3">Young leaves</tissue>
    </source>
</reference>
<name>A0A9Q0JTB8_9MAGN</name>
<dbReference type="EMBL" id="JAMYWD010000012">
    <property type="protein sequence ID" value="KAJ4952084.1"/>
    <property type="molecule type" value="Genomic_DNA"/>
</dbReference>
<keyword evidence="2" id="KW-0472">Membrane</keyword>
<proteinExistence type="predicted"/>
<sequence length="100" mass="11071">MRTKDGNGRFTSETDRSVGPGKKLAKENISLALILAESTYSYDFRLFLLFPLFFTFILSLRGCLIGKDLLPNQSHTMVKEAELATGPVSIGFNSDPIEIV</sequence>
<feature type="transmembrane region" description="Helical" evidence="2">
    <location>
        <begin position="44"/>
        <end position="64"/>
    </location>
</feature>
<dbReference type="Proteomes" id="UP001141806">
    <property type="component" value="Unassembled WGS sequence"/>
</dbReference>
<keyword evidence="4" id="KW-1185">Reference proteome</keyword>
<keyword evidence="2" id="KW-0812">Transmembrane</keyword>
<feature type="region of interest" description="Disordered" evidence="1">
    <location>
        <begin position="1"/>
        <end position="21"/>
    </location>
</feature>
<dbReference type="AlphaFoldDB" id="A0A9Q0JTB8"/>
<evidence type="ECO:0000256" key="1">
    <source>
        <dbReference type="SAM" id="MobiDB-lite"/>
    </source>
</evidence>
<gene>
    <name evidence="3" type="ORF">NE237_028916</name>
</gene>
<accession>A0A9Q0JTB8</accession>
<keyword evidence="2" id="KW-1133">Transmembrane helix</keyword>